<dbReference type="Proteomes" id="UP000685013">
    <property type="component" value="Chromosome 6"/>
</dbReference>
<gene>
    <name evidence="1" type="primary">SAMS</name>
    <name evidence="1" type="ORF">SDJN03_10256</name>
</gene>
<organism evidence="1 2">
    <name type="scientific">Cucurbita argyrosperma subsp. sororia</name>
    <dbReference type="NCBI Taxonomy" id="37648"/>
    <lineage>
        <taxon>Eukaryota</taxon>
        <taxon>Viridiplantae</taxon>
        <taxon>Streptophyta</taxon>
        <taxon>Embryophyta</taxon>
        <taxon>Tracheophyta</taxon>
        <taxon>Spermatophyta</taxon>
        <taxon>Magnoliopsida</taxon>
        <taxon>eudicotyledons</taxon>
        <taxon>Gunneridae</taxon>
        <taxon>Pentapetalae</taxon>
        <taxon>rosids</taxon>
        <taxon>fabids</taxon>
        <taxon>Cucurbitales</taxon>
        <taxon>Cucurbitaceae</taxon>
        <taxon>Cucurbiteae</taxon>
        <taxon>Cucurbita</taxon>
    </lineage>
</organism>
<sequence length="161" mass="18456">MKLVTNDEIAADLKEDVIKPVIPREYLDEQDYLPPLNPSGCRFVHRWPTMESMAVLTGRKESSSGHLGWNGGITVELLSQDRDPTQSGQKSLMPFGVPEPLSVLCRHIWNRGEDPRQGILKIVKENFDFRPGMMNIQPGLEERRQWQILEDMPPYGPFWKG</sequence>
<dbReference type="GO" id="GO:0006556">
    <property type="term" value="P:S-adenosylmethionine biosynthetic process"/>
    <property type="evidence" value="ECO:0007669"/>
    <property type="project" value="InterPro"/>
</dbReference>
<reference evidence="1 2" key="1">
    <citation type="journal article" date="2021" name="Hortic Res">
        <title>The domestication of Cucurbita argyrosperma as revealed by the genome of its wild relative.</title>
        <authorList>
            <person name="Barrera-Redondo J."/>
            <person name="Sanchez-de la Vega G."/>
            <person name="Aguirre-Liguori J.A."/>
            <person name="Castellanos-Morales G."/>
            <person name="Gutierrez-Guerrero Y.T."/>
            <person name="Aguirre-Dugua X."/>
            <person name="Aguirre-Planter E."/>
            <person name="Tenaillon M.I."/>
            <person name="Lira-Saade R."/>
            <person name="Eguiarte L.E."/>
        </authorList>
    </citation>
    <scope>NUCLEOTIDE SEQUENCE [LARGE SCALE GENOMIC DNA]</scope>
    <source>
        <strain evidence="1">JBR-2021</strain>
    </source>
</reference>
<keyword evidence="2" id="KW-1185">Reference proteome</keyword>
<comment type="caution">
    <text evidence="1">The sequence shown here is derived from an EMBL/GenBank/DDBJ whole genome shotgun (WGS) entry which is preliminary data.</text>
</comment>
<accession>A0AAV6NEC3</accession>
<evidence type="ECO:0000313" key="1">
    <source>
        <dbReference type="EMBL" id="KAG6597076.1"/>
    </source>
</evidence>
<dbReference type="GO" id="GO:0004478">
    <property type="term" value="F:methionine adenosyltransferase activity"/>
    <property type="evidence" value="ECO:0007669"/>
    <property type="project" value="InterPro"/>
</dbReference>
<protein>
    <submittedName>
        <fullName evidence="1">S-adenosylmethionine synthase</fullName>
    </submittedName>
</protein>
<dbReference type="AlphaFoldDB" id="A0AAV6NEC3"/>
<feature type="non-terminal residue" evidence="1">
    <location>
        <position position="1"/>
    </location>
</feature>
<dbReference type="GO" id="GO:0005524">
    <property type="term" value="F:ATP binding"/>
    <property type="evidence" value="ECO:0007669"/>
    <property type="project" value="InterPro"/>
</dbReference>
<dbReference type="EMBL" id="JAGKQH010000006">
    <property type="protein sequence ID" value="KAG6597076.1"/>
    <property type="molecule type" value="Genomic_DNA"/>
</dbReference>
<name>A0AAV6NEC3_9ROSI</name>
<dbReference type="PANTHER" id="PTHR11964">
    <property type="entry name" value="S-ADENOSYLMETHIONINE SYNTHETASE"/>
    <property type="match status" value="1"/>
</dbReference>
<evidence type="ECO:0000313" key="2">
    <source>
        <dbReference type="Proteomes" id="UP000685013"/>
    </source>
</evidence>
<proteinExistence type="predicted"/>
<dbReference type="InterPro" id="IPR002133">
    <property type="entry name" value="S-AdoMet_synthetase"/>
</dbReference>